<protein>
    <submittedName>
        <fullName evidence="3">IS110 family transposase</fullName>
    </submittedName>
</protein>
<keyword evidence="4" id="KW-1185">Reference proteome</keyword>
<dbReference type="GO" id="GO:0003677">
    <property type="term" value="F:DNA binding"/>
    <property type="evidence" value="ECO:0007669"/>
    <property type="project" value="InterPro"/>
</dbReference>
<dbReference type="InterPro" id="IPR047650">
    <property type="entry name" value="Transpos_IS110"/>
</dbReference>
<name>A0AAE3T3A0_9BURK</name>
<evidence type="ECO:0000313" key="3">
    <source>
        <dbReference type="EMBL" id="MDA7419257.1"/>
    </source>
</evidence>
<dbReference type="Pfam" id="PF01548">
    <property type="entry name" value="DEDD_Tnp_IS110"/>
    <property type="match status" value="1"/>
</dbReference>
<feature type="domain" description="Transposase IS116/IS110/IS902 C-terminal" evidence="2">
    <location>
        <begin position="191"/>
        <end position="274"/>
    </location>
</feature>
<dbReference type="GO" id="GO:0006313">
    <property type="term" value="P:DNA transposition"/>
    <property type="evidence" value="ECO:0007669"/>
    <property type="project" value="InterPro"/>
</dbReference>
<dbReference type="PANTHER" id="PTHR33055:SF13">
    <property type="entry name" value="TRANSPOSASE"/>
    <property type="match status" value="1"/>
</dbReference>
<dbReference type="GO" id="GO:0004803">
    <property type="term" value="F:transposase activity"/>
    <property type="evidence" value="ECO:0007669"/>
    <property type="project" value="InterPro"/>
</dbReference>
<gene>
    <name evidence="3" type="ORF">PGB34_23020</name>
</gene>
<dbReference type="Gene3D" id="1.10.340.30">
    <property type="entry name" value="Hypothetical protein, domain 2"/>
    <property type="match status" value="1"/>
</dbReference>
<dbReference type="PANTHER" id="PTHR33055">
    <property type="entry name" value="TRANSPOSASE FOR INSERTION SEQUENCE ELEMENT IS1111A"/>
    <property type="match status" value="1"/>
</dbReference>
<organism evidence="3 4">
    <name type="scientific">Xenophilus arseniciresistens</name>
    <dbReference type="NCBI Taxonomy" id="1283306"/>
    <lineage>
        <taxon>Bacteria</taxon>
        <taxon>Pseudomonadati</taxon>
        <taxon>Pseudomonadota</taxon>
        <taxon>Betaproteobacteria</taxon>
        <taxon>Burkholderiales</taxon>
        <taxon>Comamonadaceae</taxon>
        <taxon>Xenophilus</taxon>
    </lineage>
</organism>
<dbReference type="AlphaFoldDB" id="A0AAE3T3A0"/>
<dbReference type="RefSeq" id="WP_271430458.1">
    <property type="nucleotide sequence ID" value="NZ_JAQIPB010000020.1"/>
</dbReference>
<dbReference type="Pfam" id="PF02371">
    <property type="entry name" value="Transposase_20"/>
    <property type="match status" value="1"/>
</dbReference>
<proteinExistence type="predicted"/>
<evidence type="ECO:0000259" key="1">
    <source>
        <dbReference type="Pfam" id="PF01548"/>
    </source>
</evidence>
<dbReference type="InterPro" id="IPR002525">
    <property type="entry name" value="Transp_IS110-like_N"/>
</dbReference>
<reference evidence="3" key="1">
    <citation type="submission" date="2023-01" db="EMBL/GenBank/DDBJ databases">
        <title>Xenophilus mangrovi sp. nov., isolated from soil of Mangrove nature reserve.</title>
        <authorList>
            <person name="Xu S."/>
            <person name="Liu Z."/>
            <person name="Xu Y."/>
        </authorList>
    </citation>
    <scope>NUCLEOTIDE SEQUENCE</scope>
    <source>
        <strain evidence="3">YW8</strain>
    </source>
</reference>
<dbReference type="InterPro" id="IPR003346">
    <property type="entry name" value="Transposase_20"/>
</dbReference>
<dbReference type="NCBIfam" id="NF033542">
    <property type="entry name" value="transpos_IS110"/>
    <property type="match status" value="1"/>
</dbReference>
<accession>A0AAE3T3A0</accession>
<sequence>MSELVYVGIDIAKSSFEVAVTGESQTLNLGNDEAGHAELCQLLIPLAPRLILMEATGGYEQDLALALAGAGLRVSVVNPRQARDFARCVGKLAKTDRIDALALLGFAAMLDAQGHEPRTLADDERRELTALVVRRRQLVAMLVSERQRLGVAHRKAKPSILAIMDAIAAQLHDVDGQLKAHIQAHHADLAKLLTSVKGVGPTTASTLLAQLPELGQLNRKQITALVGLAPMNRDSGTLRGQRHIFGGRADVRRVLYVAALVATRFNPVLKAFYARLLAAGKAKKVALVACTHKLLVILNAIARTRSPWRDELAEAV</sequence>
<evidence type="ECO:0000259" key="2">
    <source>
        <dbReference type="Pfam" id="PF02371"/>
    </source>
</evidence>
<feature type="domain" description="Transposase IS110-like N-terminal" evidence="1">
    <location>
        <begin position="7"/>
        <end position="149"/>
    </location>
</feature>
<dbReference type="EMBL" id="JAQIPB010000020">
    <property type="protein sequence ID" value="MDA7419257.1"/>
    <property type="molecule type" value="Genomic_DNA"/>
</dbReference>
<comment type="caution">
    <text evidence="3">The sequence shown here is derived from an EMBL/GenBank/DDBJ whole genome shotgun (WGS) entry which is preliminary data.</text>
</comment>
<dbReference type="Proteomes" id="UP001212602">
    <property type="component" value="Unassembled WGS sequence"/>
</dbReference>
<evidence type="ECO:0000313" key="4">
    <source>
        <dbReference type="Proteomes" id="UP001212602"/>
    </source>
</evidence>